<gene>
    <name evidence="3" type="ORF">ATO12_16515</name>
</gene>
<dbReference type="RefSeq" id="WP_034242255.1">
    <property type="nucleotide sequence ID" value="NZ_AQRA01000005.1"/>
</dbReference>
<dbReference type="EMBL" id="AQRA01000005">
    <property type="protein sequence ID" value="EZH73540.1"/>
    <property type="molecule type" value="Genomic_DNA"/>
</dbReference>
<dbReference type="PANTHER" id="PTHR43804:SF9">
    <property type="entry name" value="PEPTIDE CHAIN RELEASE FACTOR HOMOLOG-RELATED"/>
    <property type="match status" value="1"/>
</dbReference>
<name>A0A023BUA6_9FLAO</name>
<feature type="domain" description="Prokaryotic-type class I peptide chain release factors" evidence="2">
    <location>
        <begin position="119"/>
        <end position="135"/>
    </location>
</feature>
<dbReference type="Pfam" id="PF00472">
    <property type="entry name" value="RF-1"/>
    <property type="match status" value="1"/>
</dbReference>
<accession>A0A023BUA6</accession>
<protein>
    <submittedName>
        <fullName evidence="3">Peptide chain release factor H</fullName>
    </submittedName>
</protein>
<dbReference type="eggNOG" id="COG1186">
    <property type="taxonomic scope" value="Bacteria"/>
</dbReference>
<dbReference type="Proteomes" id="UP000023541">
    <property type="component" value="Unassembled WGS sequence"/>
</dbReference>
<dbReference type="AlphaFoldDB" id="A0A023BUA6"/>
<comment type="similarity">
    <text evidence="1">Belongs to the prokaryotic/mitochondrial release factor family.</text>
</comment>
<dbReference type="PROSITE" id="PS00745">
    <property type="entry name" value="RF_PROK_I"/>
    <property type="match status" value="1"/>
</dbReference>
<dbReference type="STRING" id="1317122.ATO12_16515"/>
<dbReference type="Gene3D" id="3.30.70.1660">
    <property type="match status" value="1"/>
</dbReference>
<dbReference type="InterPro" id="IPR050057">
    <property type="entry name" value="Prokaryotic/Mito_RF"/>
</dbReference>
<keyword evidence="4" id="KW-1185">Reference proteome</keyword>
<organism evidence="3 4">
    <name type="scientific">Aquimarina atlantica</name>
    <dbReference type="NCBI Taxonomy" id="1317122"/>
    <lineage>
        <taxon>Bacteria</taxon>
        <taxon>Pseudomonadati</taxon>
        <taxon>Bacteroidota</taxon>
        <taxon>Flavobacteriia</taxon>
        <taxon>Flavobacteriales</taxon>
        <taxon>Flavobacteriaceae</taxon>
        <taxon>Aquimarina</taxon>
    </lineage>
</organism>
<dbReference type="SUPFAM" id="SSF75620">
    <property type="entry name" value="Release factor"/>
    <property type="match status" value="1"/>
</dbReference>
<evidence type="ECO:0000259" key="2">
    <source>
        <dbReference type="PROSITE" id="PS00745"/>
    </source>
</evidence>
<dbReference type="InterPro" id="IPR017509">
    <property type="entry name" value="PrfH"/>
</dbReference>
<dbReference type="OrthoDB" id="9815709at2"/>
<evidence type="ECO:0000313" key="4">
    <source>
        <dbReference type="Proteomes" id="UP000023541"/>
    </source>
</evidence>
<evidence type="ECO:0000313" key="3">
    <source>
        <dbReference type="EMBL" id="EZH73540.1"/>
    </source>
</evidence>
<dbReference type="InterPro" id="IPR045853">
    <property type="entry name" value="Pep_chain_release_fac_I_sf"/>
</dbReference>
<comment type="caution">
    <text evidence="3">The sequence shown here is derived from an EMBL/GenBank/DDBJ whole genome shotgun (WGS) entry which is preliminary data.</text>
</comment>
<sequence>MNQKIIQITAGRGPAECCWVVAQVLKYFLDDIRHTGVTYSIIQRVKGIENGTLQSVTLKLQVDQVNTLVNSWLGTVQWIGTSTFRKYHKRKNWFIGIYELDLIPVEKIAEKDIVFQTMRSSGPGGQHVNKVNSAVRATHKLTGTSVVVMDSRSQHQNRKIAVERLKNKVTDVQLEQLKKSISDEWENHLNVQRGNPVRVFKGTDFKKKKVTKTFKNKRNQLKNDLYNQLKN</sequence>
<dbReference type="InterPro" id="IPR000352">
    <property type="entry name" value="Pep_chain_release_fac_I"/>
</dbReference>
<dbReference type="NCBIfam" id="TIGR03072">
    <property type="entry name" value="release_prfH"/>
    <property type="match status" value="1"/>
</dbReference>
<evidence type="ECO:0000256" key="1">
    <source>
        <dbReference type="ARBA" id="ARBA00010835"/>
    </source>
</evidence>
<dbReference type="Gene3D" id="3.30.160.20">
    <property type="match status" value="1"/>
</dbReference>
<dbReference type="PANTHER" id="PTHR43804">
    <property type="entry name" value="LD18447P"/>
    <property type="match status" value="1"/>
</dbReference>
<proteinExistence type="inferred from homology"/>
<reference evidence="3 4" key="1">
    <citation type="submission" date="2014-04" db="EMBL/GenBank/DDBJ databases">
        <title>Aquimarina sp. 22II-S11-z7 Genome Sequencing.</title>
        <authorList>
            <person name="Lai Q."/>
        </authorList>
    </citation>
    <scope>NUCLEOTIDE SEQUENCE [LARGE SCALE GENOMIC DNA]</scope>
    <source>
        <strain evidence="3 4">22II-S11-z7</strain>
    </source>
</reference>
<dbReference type="GO" id="GO:0003747">
    <property type="term" value="F:translation release factor activity"/>
    <property type="evidence" value="ECO:0007669"/>
    <property type="project" value="InterPro"/>
</dbReference>